<feature type="domain" description="SIS" evidence="2">
    <location>
        <begin position="212"/>
        <end position="357"/>
    </location>
</feature>
<dbReference type="PANTHER" id="PTHR32502">
    <property type="entry name" value="N-ACETYLGALACTOSAMINE PERMEASE II COMPONENT-RELATED"/>
    <property type="match status" value="1"/>
</dbReference>
<evidence type="ECO:0000313" key="3">
    <source>
        <dbReference type="EMBL" id="RGB78116.1"/>
    </source>
</evidence>
<dbReference type="GO" id="GO:0009401">
    <property type="term" value="P:phosphoenolpyruvate-dependent sugar phosphotransferase system"/>
    <property type="evidence" value="ECO:0007669"/>
    <property type="project" value="TreeGrafter"/>
</dbReference>
<dbReference type="Gene3D" id="3.40.50.10490">
    <property type="entry name" value="Glucose-6-phosphate isomerase like protein, domain 1"/>
    <property type="match status" value="2"/>
</dbReference>
<dbReference type="GO" id="GO:0005886">
    <property type="term" value="C:plasma membrane"/>
    <property type="evidence" value="ECO:0007669"/>
    <property type="project" value="TreeGrafter"/>
</dbReference>
<evidence type="ECO:0000313" key="4">
    <source>
        <dbReference type="Proteomes" id="UP000261011"/>
    </source>
</evidence>
<dbReference type="InterPro" id="IPR035466">
    <property type="entry name" value="GlmS/AgaS_SIS"/>
</dbReference>
<feature type="domain" description="SIS" evidence="2">
    <location>
        <begin position="41"/>
        <end position="195"/>
    </location>
</feature>
<comment type="caution">
    <text evidence="3">The sequence shown here is derived from an EMBL/GenBank/DDBJ whole genome shotgun (WGS) entry which is preliminary data.</text>
</comment>
<dbReference type="OrthoDB" id="9779207at2"/>
<dbReference type="CDD" id="cd05008">
    <property type="entry name" value="SIS_GlmS_GlmD_1"/>
    <property type="match status" value="1"/>
</dbReference>
<evidence type="ECO:0000259" key="2">
    <source>
        <dbReference type="PROSITE" id="PS51464"/>
    </source>
</evidence>
<protein>
    <submittedName>
        <fullName evidence="3">SIS domain-containing protein</fullName>
    </submittedName>
</protein>
<keyword evidence="4" id="KW-1185">Reference proteome</keyword>
<dbReference type="PANTHER" id="PTHR32502:SF3">
    <property type="entry name" value="D-GALACTOSAMINE-6-PHOSPHATE DEAMINASE AGAS-RELATED"/>
    <property type="match status" value="1"/>
</dbReference>
<accession>A0A3E2TL32</accession>
<dbReference type="InterPro" id="IPR046348">
    <property type="entry name" value="SIS_dom_sf"/>
</dbReference>
<dbReference type="GO" id="GO:0097367">
    <property type="term" value="F:carbohydrate derivative binding"/>
    <property type="evidence" value="ECO:0007669"/>
    <property type="project" value="InterPro"/>
</dbReference>
<dbReference type="InterPro" id="IPR001347">
    <property type="entry name" value="SIS_dom"/>
</dbReference>
<organism evidence="3 4">
    <name type="scientific">Anaerococcus nagyae</name>
    <dbReference type="NCBI Taxonomy" id="1755241"/>
    <lineage>
        <taxon>Bacteria</taxon>
        <taxon>Bacillati</taxon>
        <taxon>Bacillota</taxon>
        <taxon>Tissierellia</taxon>
        <taxon>Tissierellales</taxon>
        <taxon>Peptoniphilaceae</taxon>
        <taxon>Anaerococcus</taxon>
    </lineage>
</organism>
<dbReference type="RefSeq" id="WP_117520328.1">
    <property type="nucleotide sequence ID" value="NZ_AP031484.1"/>
</dbReference>
<sequence length="376" mass="42060">MYLDLDYIKENDAINTYSEIFSQADIWEKVYELYEQRLEELKDFFGKIGEDIEIIFTGAGTSEYVGNVACEYLNSLGNYDFKSIATTDLVSCPYLHFKKDKKTLLVSFARSGNSPESLAAVELGEKLVDDFYNLAITCAPDGKLALKLLDDDNSYVFIEPEGTNDKGFAMTSSFSSMLLTALLIFDNRSDKKEQVDVIVKIARDILKDSEKIEKLVDFDFDRIIYLGSGSLYKLTNEARLKVLELTAGDVSSLYESSMGFRHGPKSFVNGKTLIISFISSNEYTRDYDLDILNEIAADKIAPQIIAVANSKIDGDFEKLIYENELTCDAYLSLPFIIIGQLVSLITSLRVGNTPDNPSKSGTVNRVVKGVTIHPYN</sequence>
<dbReference type="Proteomes" id="UP000261011">
    <property type="component" value="Unassembled WGS sequence"/>
</dbReference>
<dbReference type="GO" id="GO:1901135">
    <property type="term" value="P:carbohydrate derivative metabolic process"/>
    <property type="evidence" value="ECO:0007669"/>
    <property type="project" value="InterPro"/>
</dbReference>
<name>A0A3E2TL32_9FIRM</name>
<dbReference type="SUPFAM" id="SSF53697">
    <property type="entry name" value="SIS domain"/>
    <property type="match status" value="1"/>
</dbReference>
<reference evidence="3 4" key="1">
    <citation type="submission" date="2018-08" db="EMBL/GenBank/DDBJ databases">
        <title>A genome reference for cultivated species of the human gut microbiota.</title>
        <authorList>
            <person name="Zou Y."/>
            <person name="Xue W."/>
            <person name="Luo G."/>
        </authorList>
    </citation>
    <scope>NUCLEOTIDE SEQUENCE [LARGE SCALE GENOMIC DNA]</scope>
    <source>
        <strain evidence="3 4">OF01-3</strain>
    </source>
</reference>
<evidence type="ECO:0000256" key="1">
    <source>
        <dbReference type="ARBA" id="ARBA00022737"/>
    </source>
</evidence>
<gene>
    <name evidence="3" type="ORF">DXA39_01290</name>
</gene>
<proteinExistence type="predicted"/>
<dbReference type="InterPro" id="IPR050303">
    <property type="entry name" value="GatZ_KbaZ_carbometab"/>
</dbReference>
<dbReference type="AlphaFoldDB" id="A0A3E2TL32"/>
<dbReference type="EMBL" id="QVEU01000001">
    <property type="protein sequence ID" value="RGB78116.1"/>
    <property type="molecule type" value="Genomic_DNA"/>
</dbReference>
<dbReference type="PROSITE" id="PS51464">
    <property type="entry name" value="SIS"/>
    <property type="match status" value="2"/>
</dbReference>
<keyword evidence="1" id="KW-0677">Repeat</keyword>